<evidence type="ECO:0000313" key="2">
    <source>
        <dbReference type="EMBL" id="NNA95921.1"/>
    </source>
</evidence>
<keyword evidence="1" id="KW-0812">Transmembrane</keyword>
<comment type="caution">
    <text evidence="2">The sequence shown here is derived from an EMBL/GenBank/DDBJ whole genome shotgun (WGS) entry which is preliminary data.</text>
</comment>
<feature type="transmembrane region" description="Helical" evidence="1">
    <location>
        <begin position="157"/>
        <end position="180"/>
    </location>
</feature>
<evidence type="ECO:0000313" key="3">
    <source>
        <dbReference type="Proteomes" id="UP000542111"/>
    </source>
</evidence>
<proteinExistence type="predicted"/>
<protein>
    <submittedName>
        <fullName evidence="2">Uncharacterized protein</fullName>
    </submittedName>
</protein>
<organism evidence="2 3">
    <name type="scientific">Pseudomonas gessardii</name>
    <dbReference type="NCBI Taxonomy" id="78544"/>
    <lineage>
        <taxon>Bacteria</taxon>
        <taxon>Pseudomonadati</taxon>
        <taxon>Pseudomonadota</taxon>
        <taxon>Gammaproteobacteria</taxon>
        <taxon>Pseudomonadales</taxon>
        <taxon>Pseudomonadaceae</taxon>
        <taxon>Pseudomonas</taxon>
    </lineage>
</organism>
<dbReference type="EMBL" id="JAAQYP010000016">
    <property type="protein sequence ID" value="NNA95921.1"/>
    <property type="molecule type" value="Genomic_DNA"/>
</dbReference>
<feature type="transmembrane region" description="Helical" evidence="1">
    <location>
        <begin position="285"/>
        <end position="309"/>
    </location>
</feature>
<dbReference type="PROSITE" id="PS51257">
    <property type="entry name" value="PROKAR_LIPOPROTEIN"/>
    <property type="match status" value="1"/>
</dbReference>
<sequence>MKEMIGALIVVATVVFGCTGVLAAVALATKKSRLEILQTLSGMSLGRDRFIGIARLWANLFLRVFGQTYLARRQLISIPLYTLLVSLVFFAVWLLDLYLFKNPEHVFNVLPPPNVLQAIKDFYGKGLLVAIVIDCVTIQLTKWSINVGTRRGFGSWRFLGCFSATIALAYLLFSVAVYWFRWSDANELYALLPADEVRPTIAFNPLRNVLYSIALFQPVTFIYATSEGLISSYFMPEPILFYCAVTGTLSLLTISVAYQFARGADLLRRLCMGFVSHVGTPRTNAMSVVVLMLLGLVLVPLCLMALYLAV</sequence>
<gene>
    <name evidence="2" type="ORF">HBO33_12160</name>
</gene>
<dbReference type="AlphaFoldDB" id="A0A7Y1MPJ2"/>
<feature type="transmembrane region" description="Helical" evidence="1">
    <location>
        <begin position="239"/>
        <end position="260"/>
    </location>
</feature>
<keyword evidence="1" id="KW-1133">Transmembrane helix</keyword>
<dbReference type="RefSeq" id="WP_169897800.1">
    <property type="nucleotide sequence ID" value="NZ_JAAQYP010000016.1"/>
</dbReference>
<dbReference type="Proteomes" id="UP000542111">
    <property type="component" value="Unassembled WGS sequence"/>
</dbReference>
<keyword evidence="1" id="KW-0472">Membrane</keyword>
<evidence type="ECO:0000256" key="1">
    <source>
        <dbReference type="SAM" id="Phobius"/>
    </source>
</evidence>
<accession>A0A7Y1MPJ2</accession>
<feature type="transmembrane region" description="Helical" evidence="1">
    <location>
        <begin position="122"/>
        <end position="145"/>
    </location>
</feature>
<feature type="transmembrane region" description="Helical" evidence="1">
    <location>
        <begin position="7"/>
        <end position="29"/>
    </location>
</feature>
<name>A0A7Y1MPJ2_9PSED</name>
<feature type="transmembrane region" description="Helical" evidence="1">
    <location>
        <begin position="78"/>
        <end position="100"/>
    </location>
</feature>
<reference evidence="2 3" key="1">
    <citation type="journal article" date="2020" name="Front. Microbiol.">
        <title>Genetic Organization of the aprX-lipA2 Operon Affects the Proteolytic Potential of Pseudomonas Species in Milk.</title>
        <authorList>
            <person name="Maier C."/>
            <person name="Huptas C."/>
            <person name="von Neubeck M."/>
            <person name="Scherer S."/>
            <person name="Wenning M."/>
            <person name="Lucking G."/>
        </authorList>
    </citation>
    <scope>NUCLEOTIDE SEQUENCE [LARGE SCALE GENOMIC DNA]</scope>
    <source>
        <strain evidence="2 3">G4779</strain>
    </source>
</reference>